<evidence type="ECO:0008006" key="4">
    <source>
        <dbReference type="Google" id="ProtNLM"/>
    </source>
</evidence>
<gene>
    <name evidence="2" type="ORF">QBC42DRAFT_36679</name>
</gene>
<feature type="compositionally biased region" description="Pro residues" evidence="1">
    <location>
        <begin position="248"/>
        <end position="259"/>
    </location>
</feature>
<feature type="compositionally biased region" description="Acidic residues" evidence="1">
    <location>
        <begin position="547"/>
        <end position="574"/>
    </location>
</feature>
<protein>
    <recommendedName>
        <fullName evidence="4">DNA (cytosine-5)-methyltransferase 1 replication foci domain-containing protein</fullName>
    </recommendedName>
</protein>
<evidence type="ECO:0000313" key="2">
    <source>
        <dbReference type="EMBL" id="KAK4464811.1"/>
    </source>
</evidence>
<feature type="region of interest" description="Disordered" evidence="1">
    <location>
        <begin position="1"/>
        <end position="27"/>
    </location>
</feature>
<accession>A0AAV9I0K2</accession>
<feature type="region of interest" description="Disordered" evidence="1">
    <location>
        <begin position="247"/>
        <end position="342"/>
    </location>
</feature>
<feature type="compositionally biased region" description="Polar residues" evidence="1">
    <location>
        <begin position="492"/>
        <end position="501"/>
    </location>
</feature>
<feature type="region of interest" description="Disordered" evidence="1">
    <location>
        <begin position="447"/>
        <end position="590"/>
    </location>
</feature>
<sequence length="701" mass="78008">MVGPGRPRRRRASNSTAGGNDRIRYSKESTVLKPMPAETHENDLPIFVLKEAAIYRSDGRTLGNPLMAYIEGPYVIRGILEVDDPKLFTHLVRQNQKTAYIEVEGCTNYSIGDGPVTLWVSGKAGWYEIRPSAEYQPVYDEAIEAINLYYGILVAYDNHAKTRKRKKGKKPDPPTMDELFFEYALRVGNGIVRDEVEDLCHKWAEWMIAHFPREVDLDWSNTQFAKWLQESHPDLVKRVDDAARGLIPPAPLPEYPSSPEPELQHSRRNRSTKSRSAFSDSSDVEMKHLTPSQSRALPTRPLQPGKAKVETPVPIPEKYRNWAGKTTSRATSGSPAPHAASNSSFAAFDSPIDHIASAIDEIAQEMDIKSATVAKINNGVYFKCTIKTYHAAKEVVSFFAKDLLPRLGPEWNGTAWRNWLAETAASPPTAFEHIAVEDIPAQAFRRNKSARTAPKSTSVSQLPPVINLEPRTRKSGFGARNGHDSADDSLPGNHTQSSIRNRSAGKRATLRLAASKKRPAHDDLDMETGSSRGRKSSKRFHHHISNEDEDMDGDDAASSDDSDSEDMTLEEENQADIHTNPVETQLPAPEGSSRIVVVAERLPTISPTGPSGTWVCDREDCEFIVRAADEPAGQELIRQHFEEHEAQAAKIDLAMKESRGQLPIKNLLEKIQGIGEQALRRKRGTLNDKALPAPIKRRVII</sequence>
<dbReference type="Proteomes" id="UP001321749">
    <property type="component" value="Unassembled WGS sequence"/>
</dbReference>
<organism evidence="2 3">
    <name type="scientific">Cladorrhinum samala</name>
    <dbReference type="NCBI Taxonomy" id="585594"/>
    <lineage>
        <taxon>Eukaryota</taxon>
        <taxon>Fungi</taxon>
        <taxon>Dikarya</taxon>
        <taxon>Ascomycota</taxon>
        <taxon>Pezizomycotina</taxon>
        <taxon>Sordariomycetes</taxon>
        <taxon>Sordariomycetidae</taxon>
        <taxon>Sordariales</taxon>
        <taxon>Podosporaceae</taxon>
        <taxon>Cladorrhinum</taxon>
    </lineage>
</organism>
<evidence type="ECO:0000313" key="3">
    <source>
        <dbReference type="Proteomes" id="UP001321749"/>
    </source>
</evidence>
<dbReference type="EMBL" id="MU864945">
    <property type="protein sequence ID" value="KAK4464811.1"/>
    <property type="molecule type" value="Genomic_DNA"/>
</dbReference>
<feature type="compositionally biased region" description="Basic residues" evidence="1">
    <location>
        <begin position="532"/>
        <end position="543"/>
    </location>
</feature>
<feature type="compositionally biased region" description="Basic residues" evidence="1">
    <location>
        <begin position="1"/>
        <end position="12"/>
    </location>
</feature>
<keyword evidence="3" id="KW-1185">Reference proteome</keyword>
<feature type="compositionally biased region" description="Basic residues" evidence="1">
    <location>
        <begin position="503"/>
        <end position="519"/>
    </location>
</feature>
<dbReference type="AlphaFoldDB" id="A0AAV9I0K2"/>
<proteinExistence type="predicted"/>
<reference evidence="2" key="1">
    <citation type="journal article" date="2023" name="Mol. Phylogenet. Evol.">
        <title>Genome-scale phylogeny and comparative genomics of the fungal order Sordariales.</title>
        <authorList>
            <person name="Hensen N."/>
            <person name="Bonometti L."/>
            <person name="Westerberg I."/>
            <person name="Brannstrom I.O."/>
            <person name="Guillou S."/>
            <person name="Cros-Aarteil S."/>
            <person name="Calhoun S."/>
            <person name="Haridas S."/>
            <person name="Kuo A."/>
            <person name="Mondo S."/>
            <person name="Pangilinan J."/>
            <person name="Riley R."/>
            <person name="LaButti K."/>
            <person name="Andreopoulos B."/>
            <person name="Lipzen A."/>
            <person name="Chen C."/>
            <person name="Yan M."/>
            <person name="Daum C."/>
            <person name="Ng V."/>
            <person name="Clum A."/>
            <person name="Steindorff A."/>
            <person name="Ohm R.A."/>
            <person name="Martin F."/>
            <person name="Silar P."/>
            <person name="Natvig D.O."/>
            <person name="Lalanne C."/>
            <person name="Gautier V."/>
            <person name="Ament-Velasquez S.L."/>
            <person name="Kruys A."/>
            <person name="Hutchinson M.I."/>
            <person name="Powell A.J."/>
            <person name="Barry K."/>
            <person name="Miller A.N."/>
            <person name="Grigoriev I.V."/>
            <person name="Debuchy R."/>
            <person name="Gladieux P."/>
            <person name="Hiltunen Thoren M."/>
            <person name="Johannesson H."/>
        </authorList>
    </citation>
    <scope>NUCLEOTIDE SEQUENCE</scope>
    <source>
        <strain evidence="2">PSN324</strain>
    </source>
</reference>
<reference evidence="2" key="2">
    <citation type="submission" date="2023-06" db="EMBL/GenBank/DDBJ databases">
        <authorList>
            <consortium name="Lawrence Berkeley National Laboratory"/>
            <person name="Mondo S.J."/>
            <person name="Hensen N."/>
            <person name="Bonometti L."/>
            <person name="Westerberg I."/>
            <person name="Brannstrom I.O."/>
            <person name="Guillou S."/>
            <person name="Cros-Aarteil S."/>
            <person name="Calhoun S."/>
            <person name="Haridas S."/>
            <person name="Kuo A."/>
            <person name="Pangilinan J."/>
            <person name="Riley R."/>
            <person name="Labutti K."/>
            <person name="Andreopoulos B."/>
            <person name="Lipzen A."/>
            <person name="Chen C."/>
            <person name="Yanf M."/>
            <person name="Daum C."/>
            <person name="Ng V."/>
            <person name="Clum A."/>
            <person name="Steindorff A."/>
            <person name="Ohm R."/>
            <person name="Martin F."/>
            <person name="Silar P."/>
            <person name="Natvig D."/>
            <person name="Lalanne C."/>
            <person name="Gautier V."/>
            <person name="Ament-Velasquez S.L."/>
            <person name="Kruys A."/>
            <person name="Hutchinson M.I."/>
            <person name="Powell A.J."/>
            <person name="Barry K."/>
            <person name="Miller A.N."/>
            <person name="Grigoriev I.V."/>
            <person name="Debuchy R."/>
            <person name="Gladieux P."/>
            <person name="Thoren M.H."/>
            <person name="Johannesson H."/>
        </authorList>
    </citation>
    <scope>NUCLEOTIDE SEQUENCE</scope>
    <source>
        <strain evidence="2">PSN324</strain>
    </source>
</reference>
<feature type="compositionally biased region" description="Polar residues" evidence="1">
    <location>
        <begin position="324"/>
        <end position="333"/>
    </location>
</feature>
<evidence type="ECO:0000256" key="1">
    <source>
        <dbReference type="SAM" id="MobiDB-lite"/>
    </source>
</evidence>
<comment type="caution">
    <text evidence="2">The sequence shown here is derived from an EMBL/GenBank/DDBJ whole genome shotgun (WGS) entry which is preliminary data.</text>
</comment>
<name>A0AAV9I0K2_9PEZI</name>